<evidence type="ECO:0008006" key="3">
    <source>
        <dbReference type="Google" id="ProtNLM"/>
    </source>
</evidence>
<name>A0AAX4PDA6_9CHLO</name>
<dbReference type="EMBL" id="CP151508">
    <property type="protein sequence ID" value="WZN63781.1"/>
    <property type="molecule type" value="Genomic_DNA"/>
</dbReference>
<proteinExistence type="predicted"/>
<protein>
    <recommendedName>
        <fullName evidence="3">Ribosomal protein L10</fullName>
    </recommendedName>
</protein>
<evidence type="ECO:0000313" key="2">
    <source>
        <dbReference type="Proteomes" id="UP001472866"/>
    </source>
</evidence>
<organism evidence="1 2">
    <name type="scientific">Chloropicon roscoffensis</name>
    <dbReference type="NCBI Taxonomy" id="1461544"/>
    <lineage>
        <taxon>Eukaryota</taxon>
        <taxon>Viridiplantae</taxon>
        <taxon>Chlorophyta</taxon>
        <taxon>Chloropicophyceae</taxon>
        <taxon>Chloropicales</taxon>
        <taxon>Chloropicaceae</taxon>
        <taxon>Chloropicon</taxon>
    </lineage>
</organism>
<evidence type="ECO:0000313" key="1">
    <source>
        <dbReference type="EMBL" id="WZN63781.1"/>
    </source>
</evidence>
<sequence length="221" mass="24548">MVKARASKIRDLFNLLKFEEDAVVFLVQTKRKTMTELGQKMKELTPQWRSTQVRGNLVGLNNTKTGKFETFGYLGPGAKGTVDLAPFLVGEDKYLCSVPPKGEVLRAICKEFEKRQGAEEVHVVGGFVHKRYLREVKAPAVPQGEAPETEDAPLGEPVEGSEFIALTPQQVLSFSQQQQRGQMALTLFGLPYYMSFLRPLHYTALDLKNSAGEAAAQEEQG</sequence>
<gene>
    <name evidence="1" type="ORF">HKI87_08g53320</name>
</gene>
<accession>A0AAX4PDA6</accession>
<dbReference type="Proteomes" id="UP001472866">
    <property type="component" value="Chromosome 08"/>
</dbReference>
<dbReference type="AlphaFoldDB" id="A0AAX4PDA6"/>
<reference evidence="1 2" key="1">
    <citation type="submission" date="2024-03" db="EMBL/GenBank/DDBJ databases">
        <title>Complete genome sequence of the green alga Chloropicon roscoffensis RCC1871.</title>
        <authorList>
            <person name="Lemieux C."/>
            <person name="Pombert J.-F."/>
            <person name="Otis C."/>
            <person name="Turmel M."/>
        </authorList>
    </citation>
    <scope>NUCLEOTIDE SEQUENCE [LARGE SCALE GENOMIC DNA]</scope>
    <source>
        <strain evidence="1 2">RCC1871</strain>
    </source>
</reference>
<keyword evidence="2" id="KW-1185">Reference proteome</keyword>